<evidence type="ECO:0000313" key="2">
    <source>
        <dbReference type="Proteomes" id="UP000827232"/>
    </source>
</evidence>
<organism evidence="1 2">
    <name type="scientific">Halorubrum tailed virus 25</name>
    <dbReference type="NCBI Taxonomy" id="2878006"/>
    <lineage>
        <taxon>Viruses</taxon>
        <taxon>Duplodnaviria</taxon>
        <taxon>Heunggongvirae</taxon>
        <taxon>Uroviricota</taxon>
        <taxon>Caudoviricetes</taxon>
        <taxon>Thumleimavirales</taxon>
        <taxon>Hafunaviridae</taxon>
        <taxon>Laminvirus</taxon>
        <taxon>Laminvirus thailandense</taxon>
        <taxon>Laminvirus HRTV25</taxon>
    </lineage>
</organism>
<sequence length="106" mass="12107">MSENPPGFETTVNGLRQMAQTMGDYRSLLSVLEATVELNSWFSNVGSAYENHQRLNEIEETIIPKITHKPQDLNQPAWDVAKDIQEQHQHMSIHAAESAAEYWLNQ</sequence>
<gene>
    <name evidence="1" type="ORF">HRTV-25_gp87</name>
</gene>
<dbReference type="Proteomes" id="UP000827232">
    <property type="component" value="Segment"/>
</dbReference>
<protein>
    <submittedName>
        <fullName evidence="1">Uncharacterized protein</fullName>
    </submittedName>
</protein>
<dbReference type="EMBL" id="MZ334521">
    <property type="protein sequence ID" value="UBF22668.1"/>
    <property type="molecule type" value="Genomic_DNA"/>
</dbReference>
<evidence type="ECO:0000313" key="1">
    <source>
        <dbReference type="EMBL" id="UBF22668.1"/>
    </source>
</evidence>
<reference evidence="1" key="1">
    <citation type="submission" date="2021-05" db="EMBL/GenBank/DDBJ databases">
        <title>Diversity, taxonomy and evolution of archaeal viruses of the class Caudoviricetes.</title>
        <authorList>
            <person name="Liu Y."/>
            <person name="Demina T.A."/>
            <person name="Roux S."/>
            <person name="Aiewsakun P."/>
            <person name="Kazlauskas D."/>
            <person name="Simmonds P."/>
            <person name="Prangishvili D."/>
            <person name="Oksanen H.M."/>
            <person name="Krupovic M."/>
        </authorList>
    </citation>
    <scope>NUCLEOTIDE SEQUENCE</scope>
    <source>
        <strain evidence="1">HRTV-25/14</strain>
    </source>
</reference>
<accession>A0AAE9BYW8</accession>
<name>A0AAE9BYW8_9CAUD</name>
<keyword evidence="2" id="KW-1185">Reference proteome</keyword>
<proteinExistence type="predicted"/>